<sequence>MTGKRNQTSPVGSPSSGNISDSSSKEQDRFLPIANVSRIMKKSLPANAKISKEAKETVQECVSEFISFITGEASDKCQREKRKTINGDDLLWAMTTLGFENYVGPLKVYLNKYRETEGEKNSMARQEDHHHHHQSPTSYGLISHGGANEFNNVNAGISSSANAADHFQGYNGGGGGFFSLGSHPQSYGDHGRRGIGGYGENLMAAAGGFNTSRIGENGDGNGNRTMAAHFHRVDCFYNTVRRKFKCSHGVVSIAASHIDLFDYAQGTVSGNSLRFPPMDAMSSSSSPLSLQPNGSSACASIIPYNHDSNPLDNHIPSSKPLIRKKRRKTVDRDAPSSSSCSAYSSSVQKGMRLSSKRRNLRVRFGPVQRADFRDVDSIALPLGMSFAAVVAQVLEKIDVTNERLPPDYLSLICTSAVRESLANVFGDKFDCFARNFEKSFGSTLRTLRLINDSSKHKEKYPSNPNNVESSLDETTSRNSFDIKDSYSEVDRPSVSTQNQLNIHEEVQENIQTGSLNRELAIHGQVNQLACFNPRTGSVADQSVRSTIEKSVIEQVRSNDLKTLELSLTMRKLKLKEEQLALNFDSNHLERSKLAMGISKASFNAEKFKNKLEDTGQAELLKKCIDCLVAGLLIMSFLLMYGTYVYSYKRITDATSSCNLSLEDGKSWWIPKQVSSLNIGFHTLKCQVQVVSRMMFGVMLILAELAVVWLGSSVWILWEEMEITGSSTGRFYAFCISSQMSLRPHCSSFFMDLLTYHKGQAAHFFHTGFGDHSSILLCFSFFPYCAVLCLSRACLSGKITSCSWFSIMERKSRVWRVELAAAKFKVLVSLLFNLWNNYFGLDVKVLHRCQPEKFVGSEVTYQSIILGRLASFYFVPLRLSRPAGILLPTES</sequence>
<feature type="compositionally biased region" description="Basic and acidic residues" evidence="6">
    <location>
        <begin position="119"/>
        <end position="129"/>
    </location>
</feature>
<dbReference type="InterPro" id="IPR044708">
    <property type="entry name" value="CPR5"/>
</dbReference>
<keyword evidence="3" id="KW-0238">DNA-binding</keyword>
<dbReference type="Proteomes" id="UP000701853">
    <property type="component" value="Chromosome 4"/>
</dbReference>
<dbReference type="PRINTS" id="PR00615">
    <property type="entry name" value="CCAATSUBUNTA"/>
</dbReference>
<protein>
    <recommendedName>
        <fullName evidence="8">Transcription factor CBF/NF-Y/archaeal histone domain-containing protein</fullName>
    </recommendedName>
</protein>
<feature type="region of interest" description="Disordered" evidence="6">
    <location>
        <begin position="119"/>
        <end position="143"/>
    </location>
</feature>
<feature type="domain" description="Transcription factor CBF/NF-Y/archaeal histone" evidence="8">
    <location>
        <begin position="30"/>
        <end position="94"/>
    </location>
</feature>
<feature type="transmembrane region" description="Helical" evidence="7">
    <location>
        <begin position="773"/>
        <end position="794"/>
    </location>
</feature>
<dbReference type="GO" id="GO:0005634">
    <property type="term" value="C:nucleus"/>
    <property type="evidence" value="ECO:0007669"/>
    <property type="project" value="InterPro"/>
</dbReference>
<evidence type="ECO:0000256" key="1">
    <source>
        <dbReference type="ARBA" id="ARBA00009053"/>
    </source>
</evidence>
<evidence type="ECO:0000256" key="3">
    <source>
        <dbReference type="ARBA" id="ARBA00023125"/>
    </source>
</evidence>
<dbReference type="AlphaFoldDB" id="A0A8J6D3J2"/>
<dbReference type="GO" id="GO:0006355">
    <property type="term" value="P:regulation of DNA-templated transcription"/>
    <property type="evidence" value="ECO:0007669"/>
    <property type="project" value="InterPro"/>
</dbReference>
<evidence type="ECO:0000313" key="10">
    <source>
        <dbReference type="Proteomes" id="UP000701853"/>
    </source>
</evidence>
<reference evidence="9 10" key="1">
    <citation type="journal article" date="2021" name="bioRxiv">
        <title>The Gossypium anomalum genome as a resource for cotton improvement and evolutionary analysis of hybrid incompatibility.</title>
        <authorList>
            <person name="Grover C.E."/>
            <person name="Yuan D."/>
            <person name="Arick M.A."/>
            <person name="Miller E.R."/>
            <person name="Hu G."/>
            <person name="Peterson D.G."/>
            <person name="Wendel J.F."/>
            <person name="Udall J.A."/>
        </authorList>
    </citation>
    <scope>NUCLEOTIDE SEQUENCE [LARGE SCALE GENOMIC DNA]</scope>
    <source>
        <strain evidence="9">JFW-Udall</strain>
        <tissue evidence="9">Leaf</tissue>
    </source>
</reference>
<evidence type="ECO:0000256" key="5">
    <source>
        <dbReference type="ARBA" id="ARBA00023163"/>
    </source>
</evidence>
<feature type="transmembrane region" description="Helical" evidence="7">
    <location>
        <begin position="627"/>
        <end position="645"/>
    </location>
</feature>
<evidence type="ECO:0000313" key="9">
    <source>
        <dbReference type="EMBL" id="KAG8497287.1"/>
    </source>
</evidence>
<comment type="similarity">
    <text evidence="1">Belongs to the NFYB/HAP3 subunit family.</text>
</comment>
<evidence type="ECO:0000256" key="4">
    <source>
        <dbReference type="ARBA" id="ARBA00023159"/>
    </source>
</evidence>
<accession>A0A8J6D3J2</accession>
<feature type="region of interest" description="Disordered" evidence="6">
    <location>
        <begin position="455"/>
        <end position="475"/>
    </location>
</feature>
<keyword evidence="7" id="KW-0472">Membrane</keyword>
<dbReference type="SUPFAM" id="SSF47113">
    <property type="entry name" value="Histone-fold"/>
    <property type="match status" value="1"/>
</dbReference>
<dbReference type="GO" id="GO:0043565">
    <property type="term" value="F:sequence-specific DNA binding"/>
    <property type="evidence" value="ECO:0007669"/>
    <property type="project" value="InterPro"/>
</dbReference>
<dbReference type="CDD" id="cd22907">
    <property type="entry name" value="HFD_NFYB"/>
    <property type="match status" value="1"/>
</dbReference>
<evidence type="ECO:0000256" key="2">
    <source>
        <dbReference type="ARBA" id="ARBA00023015"/>
    </source>
</evidence>
<name>A0A8J6D3J2_9ROSI</name>
<proteinExistence type="inferred from homology"/>
<feature type="transmembrane region" description="Helical" evidence="7">
    <location>
        <begin position="693"/>
        <end position="717"/>
    </location>
</feature>
<dbReference type="PANTHER" id="PTHR35322">
    <property type="entry name" value="PROTEIN CPR-5"/>
    <property type="match status" value="1"/>
</dbReference>
<dbReference type="GO" id="GO:0006952">
    <property type="term" value="P:defense response"/>
    <property type="evidence" value="ECO:0007669"/>
    <property type="project" value="InterPro"/>
</dbReference>
<evidence type="ECO:0000259" key="8">
    <source>
        <dbReference type="Pfam" id="PF00808"/>
    </source>
</evidence>
<keyword evidence="10" id="KW-1185">Reference proteome</keyword>
<dbReference type="InterPro" id="IPR003958">
    <property type="entry name" value="CBFA_NFYB_domain"/>
</dbReference>
<feature type="compositionally biased region" description="Low complexity" evidence="6">
    <location>
        <begin position="336"/>
        <end position="346"/>
    </location>
</feature>
<dbReference type="Gene3D" id="1.10.20.10">
    <property type="entry name" value="Histone, subunit A"/>
    <property type="match status" value="1"/>
</dbReference>
<keyword evidence="7" id="KW-1133">Transmembrane helix</keyword>
<keyword evidence="4" id="KW-0010">Activator</keyword>
<dbReference type="PANTHER" id="PTHR35322:SF2">
    <property type="entry name" value="PROTEIN CPR-5"/>
    <property type="match status" value="1"/>
</dbReference>
<dbReference type="EMBL" id="JAHUZN010000004">
    <property type="protein sequence ID" value="KAG8497287.1"/>
    <property type="molecule type" value="Genomic_DNA"/>
</dbReference>
<comment type="caution">
    <text evidence="9">The sequence shown here is derived from an EMBL/GenBank/DDBJ whole genome shotgun (WGS) entry which is preliminary data.</text>
</comment>
<dbReference type="OrthoDB" id="2017423at2759"/>
<dbReference type="FunFam" id="1.10.20.10:FF:000035">
    <property type="entry name" value="Nuclear transcription factor Y subunit B-3"/>
    <property type="match status" value="1"/>
</dbReference>
<keyword evidence="7" id="KW-0812">Transmembrane</keyword>
<keyword evidence="5" id="KW-0804">Transcription</keyword>
<dbReference type="PROSITE" id="PS00685">
    <property type="entry name" value="NFYB_HAP3"/>
    <property type="match status" value="1"/>
</dbReference>
<feature type="region of interest" description="Disordered" evidence="6">
    <location>
        <begin position="1"/>
        <end position="27"/>
    </location>
</feature>
<organism evidence="9 10">
    <name type="scientific">Gossypium anomalum</name>
    <dbReference type="NCBI Taxonomy" id="47600"/>
    <lineage>
        <taxon>Eukaryota</taxon>
        <taxon>Viridiplantae</taxon>
        <taxon>Streptophyta</taxon>
        <taxon>Embryophyta</taxon>
        <taxon>Tracheophyta</taxon>
        <taxon>Spermatophyta</taxon>
        <taxon>Magnoliopsida</taxon>
        <taxon>eudicotyledons</taxon>
        <taxon>Gunneridae</taxon>
        <taxon>Pentapetalae</taxon>
        <taxon>rosids</taxon>
        <taxon>malvids</taxon>
        <taxon>Malvales</taxon>
        <taxon>Malvaceae</taxon>
        <taxon>Malvoideae</taxon>
        <taxon>Gossypium</taxon>
    </lineage>
</organism>
<dbReference type="Pfam" id="PF00808">
    <property type="entry name" value="CBFD_NFYB_HMF"/>
    <property type="match status" value="1"/>
</dbReference>
<gene>
    <name evidence="9" type="ORF">CXB51_008536</name>
</gene>
<feature type="compositionally biased region" description="Polar residues" evidence="6">
    <location>
        <begin position="462"/>
        <end position="475"/>
    </location>
</feature>
<dbReference type="InterPro" id="IPR009072">
    <property type="entry name" value="Histone-fold"/>
</dbReference>
<feature type="compositionally biased region" description="Low complexity" evidence="6">
    <location>
        <begin position="13"/>
        <end position="22"/>
    </location>
</feature>
<keyword evidence="2" id="KW-0805">Transcription regulation</keyword>
<dbReference type="InterPro" id="IPR003956">
    <property type="entry name" value="Transcrpt_fac_NFYB/HAP3_CS"/>
</dbReference>
<dbReference type="GO" id="GO:0010150">
    <property type="term" value="P:leaf senescence"/>
    <property type="evidence" value="ECO:0007669"/>
    <property type="project" value="InterPro"/>
</dbReference>
<evidence type="ECO:0000256" key="7">
    <source>
        <dbReference type="SAM" id="Phobius"/>
    </source>
</evidence>
<dbReference type="GO" id="GO:0046982">
    <property type="term" value="F:protein heterodimerization activity"/>
    <property type="evidence" value="ECO:0007669"/>
    <property type="project" value="InterPro"/>
</dbReference>
<dbReference type="GO" id="GO:0010090">
    <property type="term" value="P:trichome morphogenesis"/>
    <property type="evidence" value="ECO:0007669"/>
    <property type="project" value="InterPro"/>
</dbReference>
<feature type="region of interest" description="Disordered" evidence="6">
    <location>
        <begin position="309"/>
        <end position="348"/>
    </location>
</feature>
<feature type="compositionally biased region" description="Polar residues" evidence="6">
    <location>
        <begin position="1"/>
        <end position="12"/>
    </location>
</feature>
<evidence type="ECO:0000256" key="6">
    <source>
        <dbReference type="SAM" id="MobiDB-lite"/>
    </source>
</evidence>